<dbReference type="AlphaFoldDB" id="A0AAV9RXF8"/>
<gene>
    <name evidence="2" type="ORF">CRENBAI_022152</name>
</gene>
<sequence length="87" mass="9994">MTELGDNRLYLALMLNRFATPDNDLKCLRRPERVEVLRFIIGLLKEGQRPAQHEPATSEPSKKRRVLMYAPESSSDEEEDSIFLGCT</sequence>
<reference evidence="2 3" key="1">
    <citation type="submission" date="2021-06" db="EMBL/GenBank/DDBJ databases">
        <authorList>
            <person name="Palmer J.M."/>
        </authorList>
    </citation>
    <scope>NUCLEOTIDE SEQUENCE [LARGE SCALE GENOMIC DNA]</scope>
    <source>
        <strain evidence="2 3">MEX-2019</strain>
        <tissue evidence="2">Muscle</tissue>
    </source>
</reference>
<evidence type="ECO:0000313" key="2">
    <source>
        <dbReference type="EMBL" id="KAK5613412.1"/>
    </source>
</evidence>
<accession>A0AAV9RXF8</accession>
<proteinExistence type="predicted"/>
<evidence type="ECO:0000256" key="1">
    <source>
        <dbReference type="SAM" id="MobiDB-lite"/>
    </source>
</evidence>
<protein>
    <submittedName>
        <fullName evidence="2">Uncharacterized protein</fullName>
    </submittedName>
</protein>
<evidence type="ECO:0000313" key="3">
    <source>
        <dbReference type="Proteomes" id="UP001311232"/>
    </source>
</evidence>
<comment type="caution">
    <text evidence="2">The sequence shown here is derived from an EMBL/GenBank/DDBJ whole genome shotgun (WGS) entry which is preliminary data.</text>
</comment>
<feature type="region of interest" description="Disordered" evidence="1">
    <location>
        <begin position="48"/>
        <end position="87"/>
    </location>
</feature>
<name>A0AAV9RXF8_9TELE</name>
<dbReference type="Proteomes" id="UP001311232">
    <property type="component" value="Unassembled WGS sequence"/>
</dbReference>
<keyword evidence="3" id="KW-1185">Reference proteome</keyword>
<organism evidence="2 3">
    <name type="scientific">Crenichthys baileyi</name>
    <name type="common">White River springfish</name>
    <dbReference type="NCBI Taxonomy" id="28760"/>
    <lineage>
        <taxon>Eukaryota</taxon>
        <taxon>Metazoa</taxon>
        <taxon>Chordata</taxon>
        <taxon>Craniata</taxon>
        <taxon>Vertebrata</taxon>
        <taxon>Euteleostomi</taxon>
        <taxon>Actinopterygii</taxon>
        <taxon>Neopterygii</taxon>
        <taxon>Teleostei</taxon>
        <taxon>Neoteleostei</taxon>
        <taxon>Acanthomorphata</taxon>
        <taxon>Ovalentaria</taxon>
        <taxon>Atherinomorphae</taxon>
        <taxon>Cyprinodontiformes</taxon>
        <taxon>Goodeidae</taxon>
        <taxon>Crenichthys</taxon>
    </lineage>
</organism>
<dbReference type="EMBL" id="JAHHUM010001216">
    <property type="protein sequence ID" value="KAK5613412.1"/>
    <property type="molecule type" value="Genomic_DNA"/>
</dbReference>